<evidence type="ECO:0000256" key="4">
    <source>
        <dbReference type="ARBA" id="ARBA00022691"/>
    </source>
</evidence>
<dbReference type="Pfam" id="PF00919">
    <property type="entry name" value="UPF0004"/>
    <property type="match status" value="1"/>
</dbReference>
<dbReference type="InterPro" id="IPR020612">
    <property type="entry name" value="Methylthiotransferase_CS"/>
</dbReference>
<dbReference type="PANTHER" id="PTHR11918:SF45">
    <property type="entry name" value="THREONYLCARBAMOYLADENOSINE TRNA METHYLTHIOTRANSFERASE"/>
    <property type="match status" value="1"/>
</dbReference>
<comment type="cofactor">
    <cofactor evidence="1">
        <name>[4Fe-4S] cluster</name>
        <dbReference type="ChEBI" id="CHEBI:49883"/>
    </cofactor>
</comment>
<evidence type="ECO:0000313" key="10">
    <source>
        <dbReference type="EMBL" id="HHS29881.1"/>
    </source>
</evidence>
<dbReference type="GO" id="GO:0051539">
    <property type="term" value="F:4 iron, 4 sulfur cluster binding"/>
    <property type="evidence" value="ECO:0007669"/>
    <property type="project" value="UniProtKB-KW"/>
</dbReference>
<dbReference type="PROSITE" id="PS51918">
    <property type="entry name" value="RADICAL_SAM"/>
    <property type="match status" value="1"/>
</dbReference>
<dbReference type="Gene3D" id="3.40.50.12160">
    <property type="entry name" value="Methylthiotransferase, N-terminal domain"/>
    <property type="match status" value="1"/>
</dbReference>
<gene>
    <name evidence="10" type="primary">mtaB</name>
    <name evidence="10" type="ORF">ENV52_09305</name>
</gene>
<evidence type="ECO:0000259" key="9">
    <source>
        <dbReference type="PROSITE" id="PS51918"/>
    </source>
</evidence>
<dbReference type="InterPro" id="IPR013848">
    <property type="entry name" value="Methylthiotransferase_N"/>
</dbReference>
<keyword evidence="7" id="KW-0411">Iron-sulfur</keyword>
<comment type="caution">
    <text evidence="10">The sequence shown here is derived from an EMBL/GenBank/DDBJ whole genome shotgun (WGS) entry which is preliminary data.</text>
</comment>
<dbReference type="AlphaFoldDB" id="A0A7V6A4L6"/>
<evidence type="ECO:0000256" key="2">
    <source>
        <dbReference type="ARBA" id="ARBA00022485"/>
    </source>
</evidence>
<dbReference type="SFLD" id="SFLDG01082">
    <property type="entry name" value="B12-binding_domain_containing"/>
    <property type="match status" value="1"/>
</dbReference>
<dbReference type="InterPro" id="IPR038135">
    <property type="entry name" value="Methylthiotransferase_N_sf"/>
</dbReference>
<keyword evidence="2" id="KW-0004">4Fe-4S</keyword>
<protein>
    <submittedName>
        <fullName evidence="10">tRNA (N(6)-L-threonylcarbamoyladenosine(37)-C(2))-methylthiotransferase MtaB</fullName>
    </submittedName>
</protein>
<dbReference type="CDD" id="cd01335">
    <property type="entry name" value="Radical_SAM"/>
    <property type="match status" value="1"/>
</dbReference>
<keyword evidence="4" id="KW-0949">S-adenosyl-L-methionine</keyword>
<evidence type="ECO:0000256" key="3">
    <source>
        <dbReference type="ARBA" id="ARBA00022679"/>
    </source>
</evidence>
<dbReference type="InterPro" id="IPR006638">
    <property type="entry name" value="Elp3/MiaA/NifB-like_rSAM"/>
</dbReference>
<dbReference type="GO" id="GO:0035598">
    <property type="term" value="F:tRNA (N(6)-L-threonylcarbamoyladenosine(37)-C(2))-methylthiotransferase activity"/>
    <property type="evidence" value="ECO:0007669"/>
    <property type="project" value="TreeGrafter"/>
</dbReference>
<keyword evidence="5" id="KW-0479">Metal-binding</keyword>
<dbReference type="Gene3D" id="3.80.30.20">
    <property type="entry name" value="tm_1862 like domain"/>
    <property type="match status" value="1"/>
</dbReference>
<evidence type="ECO:0000256" key="6">
    <source>
        <dbReference type="ARBA" id="ARBA00023004"/>
    </source>
</evidence>
<dbReference type="InterPro" id="IPR023404">
    <property type="entry name" value="rSAM_horseshoe"/>
</dbReference>
<dbReference type="SMART" id="SM00729">
    <property type="entry name" value="Elp3"/>
    <property type="match status" value="1"/>
</dbReference>
<dbReference type="GO" id="GO:0046872">
    <property type="term" value="F:metal ion binding"/>
    <property type="evidence" value="ECO:0007669"/>
    <property type="project" value="UniProtKB-KW"/>
</dbReference>
<feature type="domain" description="MTTase N-terminal" evidence="8">
    <location>
        <begin position="2"/>
        <end position="114"/>
    </location>
</feature>
<dbReference type="InterPro" id="IPR058240">
    <property type="entry name" value="rSAM_sf"/>
</dbReference>
<feature type="domain" description="Radical SAM core" evidence="9">
    <location>
        <begin position="139"/>
        <end position="371"/>
    </location>
</feature>
<evidence type="ECO:0000256" key="5">
    <source>
        <dbReference type="ARBA" id="ARBA00022723"/>
    </source>
</evidence>
<proteinExistence type="predicted"/>
<dbReference type="InterPro" id="IPR006467">
    <property type="entry name" value="MiaB-like_bact"/>
</dbReference>
<dbReference type="InterPro" id="IPR007197">
    <property type="entry name" value="rSAM"/>
</dbReference>
<dbReference type="EMBL" id="DTGR01000147">
    <property type="protein sequence ID" value="HHS29881.1"/>
    <property type="molecule type" value="Genomic_DNA"/>
</dbReference>
<dbReference type="NCBIfam" id="TIGR01579">
    <property type="entry name" value="MiaB-like-C"/>
    <property type="match status" value="1"/>
</dbReference>
<keyword evidence="3 10" id="KW-0808">Transferase</keyword>
<dbReference type="Pfam" id="PF04055">
    <property type="entry name" value="Radical_SAM"/>
    <property type="match status" value="1"/>
</dbReference>
<dbReference type="SFLD" id="SFLDG01061">
    <property type="entry name" value="methylthiotransferase"/>
    <property type="match status" value="1"/>
</dbReference>
<dbReference type="InterPro" id="IPR005839">
    <property type="entry name" value="Methylthiotransferase"/>
</dbReference>
<evidence type="ECO:0000256" key="7">
    <source>
        <dbReference type="ARBA" id="ARBA00023014"/>
    </source>
</evidence>
<dbReference type="NCBIfam" id="TIGR00089">
    <property type="entry name" value="MiaB/RimO family radical SAM methylthiotransferase"/>
    <property type="match status" value="1"/>
</dbReference>
<organism evidence="10">
    <name type="scientific">Desulfobacca acetoxidans</name>
    <dbReference type="NCBI Taxonomy" id="60893"/>
    <lineage>
        <taxon>Bacteria</taxon>
        <taxon>Pseudomonadati</taxon>
        <taxon>Thermodesulfobacteriota</taxon>
        <taxon>Desulfobaccia</taxon>
        <taxon>Desulfobaccales</taxon>
        <taxon>Desulfobaccaceae</taxon>
        <taxon>Desulfobacca</taxon>
    </lineage>
</organism>
<dbReference type="SFLD" id="SFLDS00029">
    <property type="entry name" value="Radical_SAM"/>
    <property type="match status" value="1"/>
</dbReference>
<dbReference type="SUPFAM" id="SSF102114">
    <property type="entry name" value="Radical SAM enzymes"/>
    <property type="match status" value="1"/>
</dbReference>
<sequence length="438" mass="47855">MPYFQVVTFGCKVNQYESAALAETLEGLGYVSRPSGTTPDVVLVNTCTVTARADQQARQTIRRLARQYPEVHIWVTGCYAQRSPETIAALPGVTRVFGNLEKASLADVVAPAIPTPGPRVQVRGFSLREPFHPVLVKTFPGHTRAWLKVQDGCSHTCSYCIVPSVRGPGRSLPPEEVRSSLETLAARGFQEVVLTGIDLGQYGKDLSPPLNLARLLRGLAQVALPVRLRLSSLEPQEISAELLETLSKVPHLCPHFHLPLQSGSPAVLAAMGRPYHPDHFRGLVMNLHRQFPQAAIGLDVLVGFPAETSADFEATMALVETLPLAYLHVFPFSPRPGTPAQNLQPLPAEEVQLRAQAMRKLGQRKKAAFYQDQVGQVGEVLIEGPAPGRPGWLKGLAANYLRVILPGPPGWQNRRLLVKFIAVQEEVLAGKVITFETK</sequence>
<dbReference type="PROSITE" id="PS51449">
    <property type="entry name" value="MTTASE_N"/>
    <property type="match status" value="1"/>
</dbReference>
<reference evidence="10" key="1">
    <citation type="journal article" date="2020" name="mSystems">
        <title>Genome- and Community-Level Interaction Insights into Carbon Utilization and Element Cycling Functions of Hydrothermarchaeota in Hydrothermal Sediment.</title>
        <authorList>
            <person name="Zhou Z."/>
            <person name="Liu Y."/>
            <person name="Xu W."/>
            <person name="Pan J."/>
            <person name="Luo Z.H."/>
            <person name="Li M."/>
        </authorList>
    </citation>
    <scope>NUCLEOTIDE SEQUENCE [LARGE SCALE GENOMIC DNA]</scope>
    <source>
        <strain evidence="10">SpSt-767</strain>
    </source>
</reference>
<accession>A0A7V6A4L6</accession>
<dbReference type="PROSITE" id="PS01278">
    <property type="entry name" value="MTTASE_RADICAL"/>
    <property type="match status" value="1"/>
</dbReference>
<dbReference type="PANTHER" id="PTHR11918">
    <property type="entry name" value="RADICAL SAM PROTEINS"/>
    <property type="match status" value="1"/>
</dbReference>
<evidence type="ECO:0000256" key="1">
    <source>
        <dbReference type="ARBA" id="ARBA00001966"/>
    </source>
</evidence>
<evidence type="ECO:0000259" key="8">
    <source>
        <dbReference type="PROSITE" id="PS51449"/>
    </source>
</evidence>
<keyword evidence="6" id="KW-0408">Iron</keyword>
<name>A0A7V6A4L6_9BACT</name>